<name>A0ABU6JY46_9RHOO</name>
<evidence type="ECO:0000256" key="1">
    <source>
        <dbReference type="ARBA" id="ARBA00022723"/>
    </source>
</evidence>
<organism evidence="3 4">
    <name type="scientific">Uliginosibacterium silvisoli</name>
    <dbReference type="NCBI Taxonomy" id="3114758"/>
    <lineage>
        <taxon>Bacteria</taxon>
        <taxon>Pseudomonadati</taxon>
        <taxon>Pseudomonadota</taxon>
        <taxon>Betaproteobacteria</taxon>
        <taxon>Rhodocyclales</taxon>
        <taxon>Zoogloeaceae</taxon>
        <taxon>Uliginosibacterium</taxon>
    </lineage>
</organism>
<proteinExistence type="predicted"/>
<reference evidence="3 4" key="1">
    <citation type="submission" date="2024-01" db="EMBL/GenBank/DDBJ databases">
        <title>Uliginosibacterium soil sp. nov.</title>
        <authorList>
            <person name="Lv Y."/>
        </authorList>
    </citation>
    <scope>NUCLEOTIDE SEQUENCE [LARGE SCALE GENOMIC DNA]</scope>
    <source>
        <strain evidence="3 4">H3</strain>
    </source>
</reference>
<dbReference type="CDD" id="cd00371">
    <property type="entry name" value="HMA"/>
    <property type="match status" value="1"/>
</dbReference>
<dbReference type="SUPFAM" id="SSF55008">
    <property type="entry name" value="HMA, heavy metal-associated domain"/>
    <property type="match status" value="1"/>
</dbReference>
<evidence type="ECO:0000259" key="2">
    <source>
        <dbReference type="PROSITE" id="PS50846"/>
    </source>
</evidence>
<dbReference type="Proteomes" id="UP001331561">
    <property type="component" value="Unassembled WGS sequence"/>
</dbReference>
<dbReference type="InterPro" id="IPR036163">
    <property type="entry name" value="HMA_dom_sf"/>
</dbReference>
<dbReference type="InterPro" id="IPR006121">
    <property type="entry name" value="HMA_dom"/>
</dbReference>
<dbReference type="EMBL" id="JAYXHS010000001">
    <property type="protein sequence ID" value="MEC5384235.1"/>
    <property type="molecule type" value="Genomic_DNA"/>
</dbReference>
<feature type="domain" description="HMA" evidence="2">
    <location>
        <begin position="4"/>
        <end position="67"/>
    </location>
</feature>
<keyword evidence="4" id="KW-1185">Reference proteome</keyword>
<dbReference type="Gene3D" id="3.30.70.100">
    <property type="match status" value="1"/>
</dbReference>
<dbReference type="PROSITE" id="PS50846">
    <property type="entry name" value="HMA_2"/>
    <property type="match status" value="1"/>
</dbReference>
<keyword evidence="1" id="KW-0479">Metal-binding</keyword>
<protein>
    <submittedName>
        <fullName evidence="3">Cation transporter</fullName>
    </submittedName>
</protein>
<dbReference type="PROSITE" id="PS01047">
    <property type="entry name" value="HMA_1"/>
    <property type="match status" value="1"/>
</dbReference>
<dbReference type="RefSeq" id="WP_327597217.1">
    <property type="nucleotide sequence ID" value="NZ_JAYXHS010000001.1"/>
</dbReference>
<dbReference type="Pfam" id="PF00403">
    <property type="entry name" value="HMA"/>
    <property type="match status" value="1"/>
</dbReference>
<evidence type="ECO:0000313" key="4">
    <source>
        <dbReference type="Proteomes" id="UP001331561"/>
    </source>
</evidence>
<evidence type="ECO:0000313" key="3">
    <source>
        <dbReference type="EMBL" id="MEC5384235.1"/>
    </source>
</evidence>
<sequence length="67" mass="7171">MSGQIFELNVPDMSCGHCVSAVTNAIKAQDFDAIVTVSLADKTVRVETTVEREEITHCLAEAGYPAS</sequence>
<comment type="caution">
    <text evidence="3">The sequence shown here is derived from an EMBL/GenBank/DDBJ whole genome shotgun (WGS) entry which is preliminary data.</text>
</comment>
<dbReference type="InterPro" id="IPR017969">
    <property type="entry name" value="Heavy-metal-associated_CS"/>
</dbReference>
<gene>
    <name evidence="3" type="ORF">VVD49_00800</name>
</gene>
<accession>A0ABU6JY46</accession>